<sequence>MSDEFPPLAPLPKLTLHLSTDPDAIDAPQIVNTWLTALTTSLAKNKPTATALLFLPEHSWWRDLATFSWNIACHNSAEAISKYLWQSDAGFTDAVADLPGALAPHLEDLGGMRFIQAGFRFRTRAGSGRGVVRLANVGEGLWRGWTVYTVLEKLDGQDEVEARRGDDLGIQPAPPGGEASSSIQKNEDVQVLVIGAGHSGLALAAHLQNLGLDYLVVDKGSRVGDSWRARYESIRLHTPAYTDHYAFLKFPTNWPRYPDQKHIADWMEHYAAIMELNIQLDTEASKIGYDEATGKYVFELKGKDGSARSITAKHAVLASGLFSEGIPVRPTFADEDSFGGQIYHSTVHKSARLIPDVQSKKVTIIGAGTSAHDIAQDFVNHGAQSVTLVQRSEIYVASLAALEEVSLKVWDTPGVSTEDADLLGNSFPWPVVRTLSVGASQMMGAIDKELLDALEKAGVALKRGVRGDSIVDHMFVKGGHFYLDQGACQMIIDGRIQVRRCEGGVQGYYPEGIILTDGTRVESELVILATGIERGGKLVEQIMGKEVVDKVGELFGLDEAQERIGTWRPTGVPGFWFTAGSFAFSRQYAPTLALQIAGAEWGLSSHRK</sequence>
<dbReference type="Gene3D" id="3.50.50.60">
    <property type="entry name" value="FAD/NAD(P)-binding domain"/>
    <property type="match status" value="1"/>
</dbReference>
<dbReference type="EMBL" id="JBFXLR010000003">
    <property type="protein sequence ID" value="KAL2859656.1"/>
    <property type="molecule type" value="Genomic_DNA"/>
</dbReference>
<dbReference type="PRINTS" id="PR00368">
    <property type="entry name" value="FADPNR"/>
</dbReference>
<dbReference type="GO" id="GO:0004497">
    <property type="term" value="F:monooxygenase activity"/>
    <property type="evidence" value="ECO:0007669"/>
    <property type="project" value="UniProtKB-KW"/>
</dbReference>
<dbReference type="GeneID" id="98163377"/>
<evidence type="ECO:0000256" key="2">
    <source>
        <dbReference type="SAM" id="MobiDB-lite"/>
    </source>
</evidence>
<dbReference type="RefSeq" id="XP_070904590.1">
    <property type="nucleotide sequence ID" value="XM_071048213.1"/>
</dbReference>
<organism evidence="3 4">
    <name type="scientific">Aspergillus pseudodeflectus</name>
    <dbReference type="NCBI Taxonomy" id="176178"/>
    <lineage>
        <taxon>Eukaryota</taxon>
        <taxon>Fungi</taxon>
        <taxon>Dikarya</taxon>
        <taxon>Ascomycota</taxon>
        <taxon>Pezizomycotina</taxon>
        <taxon>Eurotiomycetes</taxon>
        <taxon>Eurotiomycetidae</taxon>
        <taxon>Eurotiales</taxon>
        <taxon>Aspergillaceae</taxon>
        <taxon>Aspergillus</taxon>
        <taxon>Aspergillus subgen. Nidulantes</taxon>
    </lineage>
</organism>
<gene>
    <name evidence="3" type="ORF">BJX68DRAFT_276879</name>
</gene>
<evidence type="ECO:0000313" key="4">
    <source>
        <dbReference type="Proteomes" id="UP001610444"/>
    </source>
</evidence>
<name>A0ABR4L5A5_9EURO</name>
<dbReference type="SUPFAM" id="SSF51905">
    <property type="entry name" value="FAD/NAD(P)-binding domain"/>
    <property type="match status" value="2"/>
</dbReference>
<feature type="region of interest" description="Disordered" evidence="2">
    <location>
        <begin position="164"/>
        <end position="183"/>
    </location>
</feature>
<dbReference type="Pfam" id="PF13738">
    <property type="entry name" value="Pyr_redox_3"/>
    <property type="match status" value="1"/>
</dbReference>
<proteinExistence type="predicted"/>
<dbReference type="PRINTS" id="PR00411">
    <property type="entry name" value="PNDRDTASEI"/>
</dbReference>
<keyword evidence="1" id="KW-0560">Oxidoreductase</keyword>
<dbReference type="InterPro" id="IPR036188">
    <property type="entry name" value="FAD/NAD-bd_sf"/>
</dbReference>
<accession>A0ABR4L5A5</accession>
<evidence type="ECO:0000256" key="1">
    <source>
        <dbReference type="ARBA" id="ARBA00023002"/>
    </source>
</evidence>
<comment type="caution">
    <text evidence="3">The sequence shown here is derived from an EMBL/GenBank/DDBJ whole genome shotgun (WGS) entry which is preliminary data.</text>
</comment>
<dbReference type="Proteomes" id="UP001610444">
    <property type="component" value="Unassembled WGS sequence"/>
</dbReference>
<keyword evidence="4" id="KW-1185">Reference proteome</keyword>
<evidence type="ECO:0000313" key="3">
    <source>
        <dbReference type="EMBL" id="KAL2859656.1"/>
    </source>
</evidence>
<protein>
    <submittedName>
        <fullName evidence="3">Flavin-binding monooxygenase</fullName>
    </submittedName>
</protein>
<dbReference type="InterPro" id="IPR050982">
    <property type="entry name" value="Auxin_biosynth/cation_transpt"/>
</dbReference>
<dbReference type="PANTHER" id="PTHR43539:SF24">
    <property type="entry name" value="FAD_NAD(P)-BINDING DOMAIN-CONTAINING PROTEIN-RELATED"/>
    <property type="match status" value="1"/>
</dbReference>
<dbReference type="PANTHER" id="PTHR43539">
    <property type="entry name" value="FLAVIN-BINDING MONOOXYGENASE-LIKE PROTEIN (AFU_ORTHOLOGUE AFUA_4G09220)"/>
    <property type="match status" value="1"/>
</dbReference>
<reference evidence="3 4" key="1">
    <citation type="submission" date="2024-07" db="EMBL/GenBank/DDBJ databases">
        <title>Section-level genome sequencing and comparative genomics of Aspergillus sections Usti and Cavernicolus.</title>
        <authorList>
            <consortium name="Lawrence Berkeley National Laboratory"/>
            <person name="Nybo J.L."/>
            <person name="Vesth T.C."/>
            <person name="Theobald S."/>
            <person name="Frisvad J.C."/>
            <person name="Larsen T.O."/>
            <person name="Kjaerboelling I."/>
            <person name="Rothschild-Mancinelli K."/>
            <person name="Lyhne E.K."/>
            <person name="Kogle M.E."/>
            <person name="Barry K."/>
            <person name="Clum A."/>
            <person name="Na H."/>
            <person name="Ledsgaard L."/>
            <person name="Lin J."/>
            <person name="Lipzen A."/>
            <person name="Kuo A."/>
            <person name="Riley R."/>
            <person name="Mondo S."/>
            <person name="LaButti K."/>
            <person name="Haridas S."/>
            <person name="Pangalinan J."/>
            <person name="Salamov A.A."/>
            <person name="Simmons B.A."/>
            <person name="Magnuson J.K."/>
            <person name="Chen J."/>
            <person name="Drula E."/>
            <person name="Henrissat B."/>
            <person name="Wiebenga A."/>
            <person name="Lubbers R.J."/>
            <person name="Gomes A.C."/>
            <person name="Macurrencykelacurrency M.R."/>
            <person name="Stajich J."/>
            <person name="Grigoriev I.V."/>
            <person name="Mortensen U.H."/>
            <person name="De vries R.P."/>
            <person name="Baker S.E."/>
            <person name="Andersen M.R."/>
        </authorList>
    </citation>
    <scope>NUCLEOTIDE SEQUENCE [LARGE SCALE GENOMIC DNA]</scope>
    <source>
        <strain evidence="3 4">CBS 756.74</strain>
    </source>
</reference>
<keyword evidence="3" id="KW-0503">Monooxygenase</keyword>